<dbReference type="GO" id="GO:0016887">
    <property type="term" value="F:ATP hydrolysis activity"/>
    <property type="evidence" value="ECO:0007669"/>
    <property type="project" value="InterPro"/>
</dbReference>
<keyword evidence="2" id="KW-0547">Nucleotide-binding</keyword>
<dbReference type="RefSeq" id="WP_109824530.1">
    <property type="nucleotide sequence ID" value="NZ_QGKL01000039.1"/>
</dbReference>
<accession>A0A317C807</accession>
<evidence type="ECO:0000256" key="3">
    <source>
        <dbReference type="ARBA" id="ARBA00022840"/>
    </source>
</evidence>
<dbReference type="PANTHER" id="PTHR23073">
    <property type="entry name" value="26S PROTEASOME REGULATORY SUBUNIT"/>
    <property type="match status" value="1"/>
</dbReference>
<dbReference type="EMBL" id="QGKL01000039">
    <property type="protein sequence ID" value="PWQ94785.1"/>
    <property type="molecule type" value="Genomic_DNA"/>
</dbReference>
<dbReference type="InterPro" id="IPR027417">
    <property type="entry name" value="P-loop_NTPase"/>
</dbReference>
<sequence>MNKKLPELLEQYEDIVILWSLRVLYDLKGYMKMDTEFGLYGHDRALSVVGLEHLIDKHDADNPISKKKFRKILRQQSELYEQKVISNDGVLFRNIEELGKLVELSDTEKKLLVFGTLIHAIKDLSEVCGVLGDLTARGVVNSVSMILDIDPATIRQALSSDGLLNRTGLLRLDCGYPDQLDDQLELLDDITDVLLDDVELDIMKSLRRFFKVSREPTLAPEDFAHAIKDYSLVSSYLKSASDKSIKGVNILIYGPPGTGKTEMVRTLAKDIGCPLYEVNNTGEGDSDEYDKARVDSYQLSQQVLKRTPDTLILFDEIEDVFLRDGSMERFGIRTSTDTKKGWFNQLLEENMLPAIWVSNVINHIDEAIIRRFDYVMELKTPPRKTRVRIFREYAKGLDVSEKWLEKIATNEYLAPGLIARAVKVVQELGLKTQEEVESHLERVVSNTLGAMGYDKDLTKGVTPPISYRLEALNPDYDLVTLQEALKVQPKGRICLYGQPGTGKSEYARYIADALDIPLITKRASDILDPYIGMTERHISEMFEQANEEKSILLLDEADSFLQDRTKARESWQVTQVNELLTQMEQFDGLFFCSTNLMEQLDQASLRRFDLKIKFDFIKSEQLWNLFQQVLSDYNAEAAVESEWKKRVSAMENMTPGDFATVARQSRFSGKPLSAQSLYDGLERELKFKAYGAYKNMGFIQNT</sequence>
<dbReference type="Proteomes" id="UP000245506">
    <property type="component" value="Unassembled WGS sequence"/>
</dbReference>
<feature type="domain" description="AAA+ ATPase" evidence="4">
    <location>
        <begin position="246"/>
        <end position="382"/>
    </location>
</feature>
<dbReference type="Pfam" id="PF00004">
    <property type="entry name" value="AAA"/>
    <property type="match status" value="2"/>
</dbReference>
<evidence type="ECO:0000256" key="1">
    <source>
        <dbReference type="ARBA" id="ARBA00006914"/>
    </source>
</evidence>
<evidence type="ECO:0000259" key="4">
    <source>
        <dbReference type="SMART" id="SM00382"/>
    </source>
</evidence>
<keyword evidence="6" id="KW-1185">Reference proteome</keyword>
<dbReference type="OrthoDB" id="9809379at2"/>
<dbReference type="GO" id="GO:0005524">
    <property type="term" value="F:ATP binding"/>
    <property type="evidence" value="ECO:0007669"/>
    <property type="project" value="UniProtKB-KW"/>
</dbReference>
<dbReference type="InterPro" id="IPR003959">
    <property type="entry name" value="ATPase_AAA_core"/>
</dbReference>
<keyword evidence="3" id="KW-0067">ATP-binding</keyword>
<reference evidence="5 6" key="1">
    <citation type="submission" date="2018-05" db="EMBL/GenBank/DDBJ databases">
        <title>Leucothrix arctica sp. nov., isolated from Arctic seawater.</title>
        <authorList>
            <person name="Choi A."/>
            <person name="Baek K."/>
        </authorList>
    </citation>
    <scope>NUCLEOTIDE SEQUENCE [LARGE SCALE GENOMIC DNA]</scope>
    <source>
        <strain evidence="5 6">IMCC9719</strain>
    </source>
</reference>
<gene>
    <name evidence="5" type="ORF">DKT75_16005</name>
</gene>
<organism evidence="5 6">
    <name type="scientific">Leucothrix arctica</name>
    <dbReference type="NCBI Taxonomy" id="1481894"/>
    <lineage>
        <taxon>Bacteria</taxon>
        <taxon>Pseudomonadati</taxon>
        <taxon>Pseudomonadota</taxon>
        <taxon>Gammaproteobacteria</taxon>
        <taxon>Thiotrichales</taxon>
        <taxon>Thiotrichaceae</taxon>
        <taxon>Leucothrix</taxon>
    </lineage>
</organism>
<dbReference type="SMART" id="SM00382">
    <property type="entry name" value="AAA"/>
    <property type="match status" value="2"/>
</dbReference>
<evidence type="ECO:0000313" key="6">
    <source>
        <dbReference type="Proteomes" id="UP000245506"/>
    </source>
</evidence>
<dbReference type="CDD" id="cd19481">
    <property type="entry name" value="RecA-like_protease"/>
    <property type="match status" value="1"/>
</dbReference>
<proteinExistence type="inferred from homology"/>
<dbReference type="SUPFAM" id="SSF52540">
    <property type="entry name" value="P-loop containing nucleoside triphosphate hydrolases"/>
    <property type="match status" value="2"/>
</dbReference>
<evidence type="ECO:0000313" key="5">
    <source>
        <dbReference type="EMBL" id="PWQ94785.1"/>
    </source>
</evidence>
<comment type="caution">
    <text evidence="5">The sequence shown here is derived from an EMBL/GenBank/DDBJ whole genome shotgun (WGS) entry which is preliminary data.</text>
</comment>
<comment type="similarity">
    <text evidence="1">Belongs to the AAA ATPase family.</text>
</comment>
<dbReference type="InterPro" id="IPR050221">
    <property type="entry name" value="26S_Proteasome_ATPase"/>
</dbReference>
<evidence type="ECO:0000256" key="2">
    <source>
        <dbReference type="ARBA" id="ARBA00022741"/>
    </source>
</evidence>
<feature type="domain" description="AAA+ ATPase" evidence="4">
    <location>
        <begin position="489"/>
        <end position="618"/>
    </location>
</feature>
<name>A0A317C807_9GAMM</name>
<dbReference type="InterPro" id="IPR003593">
    <property type="entry name" value="AAA+_ATPase"/>
</dbReference>
<protein>
    <recommendedName>
        <fullName evidence="4">AAA+ ATPase domain-containing protein</fullName>
    </recommendedName>
</protein>
<dbReference type="AlphaFoldDB" id="A0A317C807"/>
<dbReference type="Gene3D" id="3.40.50.300">
    <property type="entry name" value="P-loop containing nucleotide triphosphate hydrolases"/>
    <property type="match status" value="2"/>
</dbReference>